<dbReference type="Pfam" id="PF01663">
    <property type="entry name" value="Phosphodiest"/>
    <property type="match status" value="1"/>
</dbReference>
<dbReference type="InterPro" id="IPR017850">
    <property type="entry name" value="Alkaline_phosphatase_core_sf"/>
</dbReference>
<protein>
    <submittedName>
        <fullName evidence="1">Nucleotide pyrophosphatase/phosphodiesterase I</fullName>
    </submittedName>
</protein>
<dbReference type="SUPFAM" id="SSF53649">
    <property type="entry name" value="Alkaline phosphatase-like"/>
    <property type="match status" value="1"/>
</dbReference>
<dbReference type="OrthoDB" id="33550at2157"/>
<name>A0A1V0N3N1_9ARCH</name>
<dbReference type="InterPro" id="IPR002591">
    <property type="entry name" value="Phosphodiest/P_Trfase"/>
</dbReference>
<evidence type="ECO:0000313" key="2">
    <source>
        <dbReference type="Proteomes" id="UP000192050"/>
    </source>
</evidence>
<dbReference type="STRING" id="74969.FAD_0800"/>
<sequence length="366" mass="41394">MDKNFILPEEKTLVNLSSDIFGHFGLRTESEGIGLNYKNKKLCFILLDGLGWNIYRQTGIEFKNEIKGTSVFPSTTSNALSSFFLNKFPGQHGIIGYQLYIKQLGSIVNILGYTSSAAYMRDSMEKAYPMSSIFNFESKVTSLNRAGYSTVNIIPGFINKTSFSNILYGDNTTDTYANMVHSFYVLEENLKQGRDFISYYAADVDQIAHKLGPNNPYTIENARYILQQLSMIMKKYPEYDYVITADHGHVEVGNTINLGNDSGLRDISILPPYGDSRALFLENRKDIKDYLEEHYTNLELVEKGSQNYYQLLGKVDANTLSNLPGVIGIAKNNDIYHFPLNQRKYTMKGAHSGLLKEEMEIPVLVV</sequence>
<accession>A0A1V0N3N1</accession>
<dbReference type="AlphaFoldDB" id="A0A1V0N3N1"/>
<reference evidence="1 2" key="1">
    <citation type="submission" date="2011-10" db="EMBL/GenBank/DDBJ databases">
        <title>Metabolic and evolutionary patterns in the extreme acidophile Ferroplasma acidiphilum.</title>
        <authorList>
            <person name="Golyshina O.V."/>
            <person name="Kozyavkin S.A."/>
            <person name="Tatusov R.L."/>
            <person name="Slesarev A.I."/>
            <person name="Golyshin P.N."/>
        </authorList>
    </citation>
    <scope>NUCLEOTIDE SEQUENCE [LARGE SCALE GENOMIC DNA]</scope>
    <source>
        <strain evidence="2">Y</strain>
    </source>
</reference>
<keyword evidence="2" id="KW-1185">Reference proteome</keyword>
<organism evidence="1 2">
    <name type="scientific">Ferroplasma acidiphilum</name>
    <dbReference type="NCBI Taxonomy" id="74969"/>
    <lineage>
        <taxon>Archaea</taxon>
        <taxon>Methanobacteriati</taxon>
        <taxon>Thermoplasmatota</taxon>
        <taxon>Thermoplasmata</taxon>
        <taxon>Thermoplasmatales</taxon>
        <taxon>Ferroplasmaceae</taxon>
        <taxon>Ferroplasma</taxon>
    </lineage>
</organism>
<proteinExistence type="predicted"/>
<dbReference type="EMBL" id="CP015363">
    <property type="protein sequence ID" value="ARD84701.1"/>
    <property type="molecule type" value="Genomic_DNA"/>
</dbReference>
<gene>
    <name evidence="1" type="ORF">FAD_0800</name>
</gene>
<dbReference type="GeneID" id="84217420"/>
<evidence type="ECO:0000313" key="1">
    <source>
        <dbReference type="EMBL" id="ARD84701.1"/>
    </source>
</evidence>
<dbReference type="RefSeq" id="WP_081141989.1">
    <property type="nucleotide sequence ID" value="NZ_CP015363.1"/>
</dbReference>
<dbReference type="KEGG" id="fai:FAD_0800"/>
<dbReference type="Gene3D" id="3.40.720.10">
    <property type="entry name" value="Alkaline Phosphatase, subunit A"/>
    <property type="match status" value="1"/>
</dbReference>
<dbReference type="Proteomes" id="UP000192050">
    <property type="component" value="Chromosome"/>
</dbReference>